<gene>
    <name evidence="1" type="ORF">MiSe_04450</name>
</gene>
<accession>A0AAV3WZ98</accession>
<dbReference type="Proteomes" id="UP001050975">
    <property type="component" value="Unassembled WGS sequence"/>
</dbReference>
<evidence type="ECO:0008006" key="3">
    <source>
        <dbReference type="Google" id="ProtNLM"/>
    </source>
</evidence>
<sequence>MSEHRLDKIVFERPRERTRFKYPPGYKKNIQKSDDDLRADMAELEELSRQQARNARQLYESNQYESMRRPWQSHAHNCVGKQDFSKNLAPLRRWLFSKVGQHWDDIYSELCQRIDKRTTTGQRLFSHVWDLVERDVVLIDGVLYSKSNREYHFANGRWRRLRKQVYVHPDTGILCFVEKPPREPKPAKEDDRLVIDKYHKYCKLNDLWYLVTFQDIPPNEEAMNFLWVEYEKNPKSGWKATKVAVSKRQCNKQQIKYIMKQLNLN</sequence>
<dbReference type="EMBL" id="BLAY01000003">
    <property type="protein sequence ID" value="GET35702.1"/>
    <property type="molecule type" value="Genomic_DNA"/>
</dbReference>
<evidence type="ECO:0000313" key="2">
    <source>
        <dbReference type="Proteomes" id="UP001050975"/>
    </source>
</evidence>
<evidence type="ECO:0000313" key="1">
    <source>
        <dbReference type="EMBL" id="GET35702.1"/>
    </source>
</evidence>
<name>A0AAV3WZ98_9CYAN</name>
<dbReference type="RefSeq" id="WP_226573931.1">
    <property type="nucleotide sequence ID" value="NZ_BLAY01000003.1"/>
</dbReference>
<keyword evidence="2" id="KW-1185">Reference proteome</keyword>
<reference evidence="1" key="1">
    <citation type="submission" date="2019-10" db="EMBL/GenBank/DDBJ databases">
        <title>Draft genome sequece of Microseira wollei NIES-4236.</title>
        <authorList>
            <person name="Yamaguchi H."/>
            <person name="Suzuki S."/>
            <person name="Kawachi M."/>
        </authorList>
    </citation>
    <scope>NUCLEOTIDE SEQUENCE</scope>
    <source>
        <strain evidence="1">NIES-4236</strain>
    </source>
</reference>
<organism evidence="1 2">
    <name type="scientific">Microseira wollei NIES-4236</name>
    <dbReference type="NCBI Taxonomy" id="2530354"/>
    <lineage>
        <taxon>Bacteria</taxon>
        <taxon>Bacillati</taxon>
        <taxon>Cyanobacteriota</taxon>
        <taxon>Cyanophyceae</taxon>
        <taxon>Oscillatoriophycideae</taxon>
        <taxon>Aerosakkonematales</taxon>
        <taxon>Aerosakkonemataceae</taxon>
        <taxon>Microseira</taxon>
    </lineage>
</organism>
<protein>
    <recommendedName>
        <fullName evidence="3">Transposase</fullName>
    </recommendedName>
</protein>
<proteinExistence type="predicted"/>
<comment type="caution">
    <text evidence="1">The sequence shown here is derived from an EMBL/GenBank/DDBJ whole genome shotgun (WGS) entry which is preliminary data.</text>
</comment>
<dbReference type="AlphaFoldDB" id="A0AAV3WZ98"/>